<dbReference type="RefSeq" id="WP_044836182.1">
    <property type="nucleotide sequence ID" value="NZ_CP059735.1"/>
</dbReference>
<dbReference type="FunFam" id="2.40.30.170:FF:000010">
    <property type="entry name" value="Efflux RND transporter periplasmic adaptor subunit"/>
    <property type="match status" value="1"/>
</dbReference>
<feature type="chain" id="PRO_5042076901" evidence="3">
    <location>
        <begin position="21"/>
        <end position="647"/>
    </location>
</feature>
<dbReference type="Pfam" id="PF25869">
    <property type="entry name" value="3HB_CusB"/>
    <property type="match status" value="1"/>
</dbReference>
<dbReference type="InterPro" id="IPR006143">
    <property type="entry name" value="RND_pump_MFP"/>
</dbReference>
<dbReference type="Proteomes" id="UP000032568">
    <property type="component" value="Chromosome"/>
</dbReference>
<keyword evidence="3" id="KW-0732">Signal</keyword>
<evidence type="ECO:0000256" key="3">
    <source>
        <dbReference type="SAM" id="SignalP"/>
    </source>
</evidence>
<dbReference type="Pfam" id="PF25954">
    <property type="entry name" value="Beta-barrel_RND_2"/>
    <property type="match status" value="1"/>
</dbReference>
<evidence type="ECO:0000259" key="8">
    <source>
        <dbReference type="Pfam" id="PF25975"/>
    </source>
</evidence>
<dbReference type="EMBL" id="CP059735">
    <property type="protein sequence ID" value="WDD98651.1"/>
    <property type="molecule type" value="Genomic_DNA"/>
</dbReference>
<feature type="domain" description="Heavy metal binding" evidence="4">
    <location>
        <begin position="43"/>
        <end position="69"/>
    </location>
</feature>
<evidence type="ECO:0000313" key="9">
    <source>
        <dbReference type="EMBL" id="WDD98651.1"/>
    </source>
</evidence>
<accession>A0AAE9YSB0</accession>
<name>A0AAE9YSB0_9GAMM</name>
<dbReference type="InterPro" id="IPR058790">
    <property type="entry name" value="BSH_CusB"/>
</dbReference>
<feature type="domain" description="CusB-like three alpha-helical bundle" evidence="5">
    <location>
        <begin position="159"/>
        <end position="206"/>
    </location>
</feature>
<dbReference type="InterPro" id="IPR058649">
    <property type="entry name" value="CzcB_C"/>
</dbReference>
<dbReference type="NCBIfam" id="TIGR01730">
    <property type="entry name" value="RND_mfp"/>
    <property type="match status" value="1"/>
</dbReference>
<sequence>MKNITPIALGVLLGTAATLAVTNFIAVPEAGQSTASAEKKPLYWVAPMDANYKRDKPGKSPMGMDLVPVYDDGGSGPDEGAGTIRISPDVINNLGVRTAEVAYQALQGRIETVGYISYDEDKLVHIHPRVDGWIEKLYVKAVGEPVKKGQPLYQIYSPELVNAQEELLLAMDRKNRRLVEAAENRLVALQLPAAAIARLKKTKKVSQTVTFYAPQNGVIENLYIREGFFVKPGTMMLSIGDLSEVWVDAEVFERQAAQVKKGAEVTMSLDYIPGKTWQGQVDYVYPTLDPKTRTVKVRLRFSNEQGEFKPNMFAQVAINTGGDEKALIIPKEALIRTGSQDRVVLALGQGSFKSIEVKVGRVDSEHVEILSGLASGEQVVSSAHFLLDSESSKSSDFKRMNLDSSQQGQQAAMPAKVWVEATIRELMAGHRMVKLTHQAIDAWDWPEMTMDFIVAGSVDFSKLSTGLTLHIEIEKTAGGQYQISNMHIPGETEGMAAMKAGMAAMDHSQHQMGEMDHSQHQMGGMDHSQHQMGEMDHSQHQVGEMDHSQHQMQQQEEVSSATVTGVVNSLMPGHNMVNISRGAIEKWQRGPATLDFTLAETLDIGRLKVGQEILFTFEIRDGDFVITEIASQEQVSMTAENHANHQE</sequence>
<dbReference type="Gene3D" id="6.10.140.730">
    <property type="match status" value="1"/>
</dbReference>
<dbReference type="InterPro" id="IPR042230">
    <property type="entry name" value="CusF_sf"/>
</dbReference>
<evidence type="ECO:0000259" key="7">
    <source>
        <dbReference type="Pfam" id="PF25954"/>
    </source>
</evidence>
<dbReference type="InterPro" id="IPR058791">
    <property type="entry name" value="3HB_CusB"/>
</dbReference>
<evidence type="ECO:0000313" key="10">
    <source>
        <dbReference type="Proteomes" id="UP000032568"/>
    </source>
</evidence>
<dbReference type="InterPro" id="IPR045800">
    <property type="entry name" value="HMBD"/>
</dbReference>
<dbReference type="Pfam" id="PF25919">
    <property type="entry name" value="BSH_CusB"/>
    <property type="match status" value="1"/>
</dbReference>
<comment type="similarity">
    <text evidence="1">Belongs to the membrane fusion protein (MFP) (TC 8.A.1) family.</text>
</comment>
<keyword evidence="2" id="KW-0813">Transport</keyword>
<evidence type="ECO:0000256" key="1">
    <source>
        <dbReference type="ARBA" id="ARBA00009477"/>
    </source>
</evidence>
<dbReference type="GO" id="GO:0060003">
    <property type="term" value="P:copper ion export"/>
    <property type="evidence" value="ECO:0007669"/>
    <property type="project" value="TreeGrafter"/>
</dbReference>
<dbReference type="AlphaFoldDB" id="A0AAE9YSB0"/>
<dbReference type="GO" id="GO:0016020">
    <property type="term" value="C:membrane"/>
    <property type="evidence" value="ECO:0007669"/>
    <property type="project" value="InterPro"/>
</dbReference>
<evidence type="ECO:0000256" key="2">
    <source>
        <dbReference type="ARBA" id="ARBA00022448"/>
    </source>
</evidence>
<dbReference type="GO" id="GO:0015679">
    <property type="term" value="P:plasma membrane copper ion transport"/>
    <property type="evidence" value="ECO:0007669"/>
    <property type="project" value="TreeGrafter"/>
</dbReference>
<dbReference type="KEGG" id="tact:SG35_025965"/>
<dbReference type="PANTHER" id="PTHR30097">
    <property type="entry name" value="CATION EFFLUX SYSTEM PROTEIN CUSB"/>
    <property type="match status" value="1"/>
</dbReference>
<dbReference type="InterPro" id="IPR051909">
    <property type="entry name" value="MFP_Cation_Efflux"/>
</dbReference>
<feature type="domain" description="CusB-like barrel-sandwich hybrid" evidence="6">
    <location>
        <begin position="124"/>
        <end position="239"/>
    </location>
</feature>
<dbReference type="GO" id="GO:0022857">
    <property type="term" value="F:transmembrane transporter activity"/>
    <property type="evidence" value="ECO:0007669"/>
    <property type="project" value="InterPro"/>
</dbReference>
<proteinExistence type="inferred from homology"/>
<feature type="domain" description="CzcB-like C-terminal circularly permuted SH3-like" evidence="8">
    <location>
        <begin position="329"/>
        <end position="387"/>
    </location>
</feature>
<dbReference type="Pfam" id="PF11604">
    <property type="entry name" value="CusF_Ec"/>
    <property type="match status" value="2"/>
</dbReference>
<keyword evidence="10" id="KW-1185">Reference proteome</keyword>
<dbReference type="Gene3D" id="2.40.50.320">
    <property type="entry name" value="Copper binding periplasmic protein CusF"/>
    <property type="match status" value="2"/>
</dbReference>
<reference evidence="9 10" key="1">
    <citation type="journal article" date="2015" name="Genome Announc.">
        <title>Draft Genome Sequences of Marine Isolates of Thalassomonas viridans and Thalassomonas actiniarum.</title>
        <authorList>
            <person name="Olonade I."/>
            <person name="van Zyl L.J."/>
            <person name="Trindade M."/>
        </authorList>
    </citation>
    <scope>NUCLEOTIDE SEQUENCE [LARGE SCALE GENOMIC DNA]</scope>
    <source>
        <strain evidence="9 10">A5K-106</strain>
    </source>
</reference>
<evidence type="ECO:0000259" key="5">
    <source>
        <dbReference type="Pfam" id="PF25869"/>
    </source>
</evidence>
<dbReference type="GO" id="GO:0046914">
    <property type="term" value="F:transition metal ion binding"/>
    <property type="evidence" value="ECO:0007669"/>
    <property type="project" value="TreeGrafter"/>
</dbReference>
<gene>
    <name evidence="9" type="ORF">SG35_025965</name>
</gene>
<organism evidence="9 10">
    <name type="scientific">Thalassomonas actiniarum</name>
    <dbReference type="NCBI Taxonomy" id="485447"/>
    <lineage>
        <taxon>Bacteria</taxon>
        <taxon>Pseudomonadati</taxon>
        <taxon>Pseudomonadota</taxon>
        <taxon>Gammaproteobacteria</taxon>
        <taxon>Alteromonadales</taxon>
        <taxon>Colwelliaceae</taxon>
        <taxon>Thalassomonas</taxon>
    </lineage>
</organism>
<dbReference type="SUPFAM" id="SSF111369">
    <property type="entry name" value="HlyD-like secretion proteins"/>
    <property type="match status" value="1"/>
</dbReference>
<dbReference type="InterPro" id="IPR058792">
    <property type="entry name" value="Beta-barrel_RND_2"/>
</dbReference>
<dbReference type="Gene3D" id="2.40.30.170">
    <property type="match status" value="1"/>
</dbReference>
<dbReference type="Pfam" id="PF25975">
    <property type="entry name" value="CzcB_C"/>
    <property type="match status" value="1"/>
</dbReference>
<dbReference type="Gene3D" id="2.40.50.100">
    <property type="match status" value="1"/>
</dbReference>
<evidence type="ECO:0000259" key="6">
    <source>
        <dbReference type="Pfam" id="PF25919"/>
    </source>
</evidence>
<dbReference type="PANTHER" id="PTHR30097:SF15">
    <property type="entry name" value="CATION EFFLUX SYSTEM PROTEIN CUSB"/>
    <property type="match status" value="1"/>
</dbReference>
<protein>
    <submittedName>
        <fullName evidence="9">Efflux RND transporter periplasmic adaptor subunit</fullName>
    </submittedName>
</protein>
<dbReference type="GO" id="GO:0030288">
    <property type="term" value="C:outer membrane-bounded periplasmic space"/>
    <property type="evidence" value="ECO:0007669"/>
    <property type="project" value="TreeGrafter"/>
</dbReference>
<dbReference type="Pfam" id="PF19335">
    <property type="entry name" value="HMBD"/>
    <property type="match status" value="1"/>
</dbReference>
<dbReference type="Gene3D" id="2.40.420.20">
    <property type="match status" value="1"/>
</dbReference>
<reference evidence="9 10" key="2">
    <citation type="journal article" date="2022" name="Mar. Drugs">
        <title>Bioassay-Guided Fractionation Leads to the Detection of Cholic Acid Generated by the Rare Thalassomonas sp.</title>
        <authorList>
            <person name="Pheiffer F."/>
            <person name="Schneider Y.K."/>
            <person name="Hansen E.H."/>
            <person name="Andersen J.H."/>
            <person name="Isaksson J."/>
            <person name="Busche T."/>
            <person name="R C."/>
            <person name="Kalinowski J."/>
            <person name="Zyl L.V."/>
            <person name="Trindade M."/>
        </authorList>
    </citation>
    <scope>NUCLEOTIDE SEQUENCE [LARGE SCALE GENOMIC DNA]</scope>
    <source>
        <strain evidence="9 10">A5K-106</strain>
    </source>
</reference>
<dbReference type="InterPro" id="IPR021647">
    <property type="entry name" value="CusF_Ec"/>
</dbReference>
<feature type="domain" description="CusB-like beta-barrel" evidence="7">
    <location>
        <begin position="244"/>
        <end position="320"/>
    </location>
</feature>
<evidence type="ECO:0000259" key="4">
    <source>
        <dbReference type="Pfam" id="PF19335"/>
    </source>
</evidence>
<feature type="signal peptide" evidence="3">
    <location>
        <begin position="1"/>
        <end position="20"/>
    </location>
</feature>